<dbReference type="GO" id="GO:0009244">
    <property type="term" value="P:lipopolysaccharide core region biosynthetic process"/>
    <property type="evidence" value="ECO:0007669"/>
    <property type="project" value="TreeGrafter"/>
</dbReference>
<dbReference type="Pfam" id="PF01075">
    <property type="entry name" value="Glyco_transf_9"/>
    <property type="match status" value="1"/>
</dbReference>
<evidence type="ECO:0000313" key="3">
    <source>
        <dbReference type="EMBL" id="SVB19564.1"/>
    </source>
</evidence>
<dbReference type="PANTHER" id="PTHR30160">
    <property type="entry name" value="TETRAACYLDISACCHARIDE 4'-KINASE-RELATED"/>
    <property type="match status" value="1"/>
</dbReference>
<dbReference type="InterPro" id="IPR051199">
    <property type="entry name" value="LPS_LOS_Heptosyltrfase"/>
</dbReference>
<gene>
    <name evidence="3" type="ORF">METZ01_LOCUS172418</name>
</gene>
<dbReference type="GO" id="GO:0008713">
    <property type="term" value="F:ADP-heptose-lipopolysaccharide heptosyltransferase activity"/>
    <property type="evidence" value="ECO:0007669"/>
    <property type="project" value="TreeGrafter"/>
</dbReference>
<dbReference type="Gene3D" id="3.40.50.2000">
    <property type="entry name" value="Glycogen Phosphorylase B"/>
    <property type="match status" value="2"/>
</dbReference>
<protein>
    <submittedName>
        <fullName evidence="3">Uncharacterized protein</fullName>
    </submittedName>
</protein>
<dbReference type="EMBL" id="UINC01032236">
    <property type="protein sequence ID" value="SVB19564.1"/>
    <property type="molecule type" value="Genomic_DNA"/>
</dbReference>
<dbReference type="GO" id="GO:0005829">
    <property type="term" value="C:cytosol"/>
    <property type="evidence" value="ECO:0007669"/>
    <property type="project" value="TreeGrafter"/>
</dbReference>
<proteinExistence type="predicted"/>
<evidence type="ECO:0000256" key="2">
    <source>
        <dbReference type="ARBA" id="ARBA00022679"/>
    </source>
</evidence>
<evidence type="ECO:0000256" key="1">
    <source>
        <dbReference type="ARBA" id="ARBA00022676"/>
    </source>
</evidence>
<dbReference type="PANTHER" id="PTHR30160:SF1">
    <property type="entry name" value="LIPOPOLYSACCHARIDE 1,2-N-ACETYLGLUCOSAMINETRANSFERASE-RELATED"/>
    <property type="match status" value="1"/>
</dbReference>
<dbReference type="CDD" id="cd03789">
    <property type="entry name" value="GT9_LPS_heptosyltransferase"/>
    <property type="match status" value="1"/>
</dbReference>
<name>A0A382C109_9ZZZZ</name>
<reference evidence="3" key="1">
    <citation type="submission" date="2018-05" db="EMBL/GenBank/DDBJ databases">
        <authorList>
            <person name="Lanie J.A."/>
            <person name="Ng W.-L."/>
            <person name="Kazmierczak K.M."/>
            <person name="Andrzejewski T.M."/>
            <person name="Davidsen T.M."/>
            <person name="Wayne K.J."/>
            <person name="Tettelin H."/>
            <person name="Glass J.I."/>
            <person name="Rusch D."/>
            <person name="Podicherti R."/>
            <person name="Tsui H.-C.T."/>
            <person name="Winkler M.E."/>
        </authorList>
    </citation>
    <scope>NUCLEOTIDE SEQUENCE</scope>
</reference>
<organism evidence="3">
    <name type="scientific">marine metagenome</name>
    <dbReference type="NCBI Taxonomy" id="408172"/>
    <lineage>
        <taxon>unclassified sequences</taxon>
        <taxon>metagenomes</taxon>
        <taxon>ecological metagenomes</taxon>
    </lineage>
</organism>
<keyword evidence="1" id="KW-0328">Glycosyltransferase</keyword>
<dbReference type="SUPFAM" id="SSF53756">
    <property type="entry name" value="UDP-Glycosyltransferase/glycogen phosphorylase"/>
    <property type="match status" value="1"/>
</dbReference>
<keyword evidence="2" id="KW-0808">Transferase</keyword>
<sequence length="355" mass="40508">MTTNEHLWNKLPKNPKFLIIKLRSIGDVIYNTAVYTPLKKRFPDSHLSVLVEPASYDIVKYHPAVDKVLCFRKKPFIRQAFFYFSLYRTRYDVVIDMHEGTRGATMCFVTQARFRVGHKFAKRSFLYNVPLEFGDLKPRYPIDYQVALIKKMGVNFDKTNPEIYISDNAKEKASGLLKKAGIYSHDSFCIFHPGARIFDRLESWKFAELADRIYEKYNLKILFTWGSGQQEIVDQIIPKIKTAPYALLSSNLQELGAITLRAQFVVCHNGGYMHMVGVLGTPVVAMFGWANPAIWKPLSDKSEVIYKNLECSPCGSKTIKSECLAGDPECKRLITVDDIMSAIKKVYFGPIVTNG</sequence>
<dbReference type="InterPro" id="IPR002201">
    <property type="entry name" value="Glyco_trans_9"/>
</dbReference>
<accession>A0A382C109</accession>
<dbReference type="AlphaFoldDB" id="A0A382C109"/>